<dbReference type="SMART" id="SM00490">
    <property type="entry name" value="HELICc"/>
    <property type="match status" value="1"/>
</dbReference>
<feature type="region of interest" description="Disordered" evidence="3">
    <location>
        <begin position="604"/>
        <end position="636"/>
    </location>
</feature>
<dbReference type="InterPro" id="IPR001650">
    <property type="entry name" value="Helicase_C-like"/>
</dbReference>
<dbReference type="SUPFAM" id="SSF52540">
    <property type="entry name" value="P-loop containing nucleoside triphosphate hydrolases"/>
    <property type="match status" value="2"/>
</dbReference>
<dbReference type="Pfam" id="PF12419">
    <property type="entry name" value="DUF3670"/>
    <property type="match status" value="1"/>
</dbReference>
<name>S3BIG1_9BURK</name>
<sequence length="1352" mass="147956">MATRRQYGTTWWGAAWLAALEKVDDANRLPRGKSYANTGRVEQFSLAADRPGCVEAFVSGSVYYPYEVTVGMKPISARDAKRLTAAIAADPDLVASLMDGELPHGIADLCRELDIELFPRSWRSMQLSCSCPDAARVCKHLAAVFYVMADRIDIDPFFIFRFRGLDLKAEMRKCGIDVDRAVKVKPLDASEILAGSAALMSEKESTYAAQSTPPNESAPAPLASGSAADAALQRLRSLPYAGLEPLGETILKLIPKTSAISNNPDCTAFTRQVMRQAEREARNAIAEAFLLESSLSQGIDERIEAEAADEERSSGTPLLTPKAAWSAFADPFFHAEGSGRKTAQQAWEKASAEIKTRTLPKLTLAANNLSFVIELELPAASSRSQPKCVRVDFSEFFYVLLTSLSRREAQALSPEIECWRETAAAAAHLLENGALIPAAVSTEAIKDPAPRIWWIPALRSKPVRQLVNALAQGIAPWADRMVECDAALGPDGEIDPKRAAVLLLSAAFSGFINRGVLGWKAFKGPSDIFEAAAACCSLDQLDGKVMPSAGEALARMLKPFALGDAYPWRPVLTVRSAKKDCFAVNFGILGRCADLQKAAENELSRPLSAEDLPENAAPEDIPNIPSSPDMPPAAPDSEALFREADAAAGRASSASLSAGSKEPQLPMDRPVLLRTLLSNPVWANHRFAALTILKTIAQAFPVLDGIRKRKGKPASLPMEDLKDFLFDIAPHLSMLGITLMLPQAMRNLLRPKLVGAAAANIDFMKSPLGRDALAAFDWNAAVGGRLLSKDEFQALAGKAGQIVQIGDDFVYLDPDEINRIKKTLDNPPPMTALERMRAVITGEFEGAEIEVSNDVKEGLKRITEVTDVKPPEGLQATLRPYQARGYSWLMKNTKLGLGSLIADDMGLGKTLQVISAVLELKNTGELKKKKVLAVLPTTLIANWTRELTKFAPTVTFGVYHGADRQLPAGADMPDVVLTSYGTLRRDYDLLSALKWRLLIIDEAQAVKNPGTAQTAAVRGIKAQQVIAMTGTPVENRLMEFWSILSTVQPKLLGSMKEFADVFARPIEADHDERAAEAFRRLTAPFMLRRVKTDKSIIADLPEKNTIDHFAQMHLEQAVLYQETLDRMLKQIMEAEKSPESSTEAGRMARRGRVLKLITSLKQICNSPSLFLKTSSLTPDSGKGDALLEILSQCAETDRKVLIFTQYREMGERLQDWIAQALGERPDFLHGGVPAEERMKMVDRFQEDRTVRSFILSLKAGGTGLNLTAASAVIHYDLWWNPAVEAQATDRAFRIGQRRDVLVYRFITAGSFEERINDMLTQKRDLADMTVAAGENWIGDLSVSELAAVFKLG</sequence>
<dbReference type="RefSeq" id="WP_016474219.1">
    <property type="nucleotide sequence ID" value="NZ_KE150480.1"/>
</dbReference>
<evidence type="ECO:0000313" key="8">
    <source>
        <dbReference type="Proteomes" id="UP000014400"/>
    </source>
</evidence>
<keyword evidence="2" id="KW-0479">Metal-binding</keyword>
<dbReference type="Gene3D" id="3.40.50.300">
    <property type="entry name" value="P-loop containing nucleotide triphosphate hydrolases"/>
    <property type="match status" value="1"/>
</dbReference>
<evidence type="ECO:0000256" key="3">
    <source>
        <dbReference type="SAM" id="MobiDB-lite"/>
    </source>
</evidence>
<dbReference type="InterPro" id="IPR007527">
    <property type="entry name" value="Znf_SWIM"/>
</dbReference>
<dbReference type="EMBL" id="ATCF01000012">
    <property type="protein sequence ID" value="EPE00167.1"/>
    <property type="molecule type" value="Genomic_DNA"/>
</dbReference>
<gene>
    <name evidence="7" type="ORF">HMPREF1476_00896</name>
</gene>
<dbReference type="PROSITE" id="PS51192">
    <property type="entry name" value="HELICASE_ATP_BIND_1"/>
    <property type="match status" value="1"/>
</dbReference>
<feature type="domain" description="Helicase C-terminal" evidence="6">
    <location>
        <begin position="1185"/>
        <end position="1341"/>
    </location>
</feature>
<dbReference type="InterPro" id="IPR027417">
    <property type="entry name" value="P-loop_NTPase"/>
</dbReference>
<dbReference type="SMART" id="SM00487">
    <property type="entry name" value="DEXDc"/>
    <property type="match status" value="1"/>
</dbReference>
<accession>S3BIG1</accession>
<dbReference type="Pfam" id="PF00176">
    <property type="entry name" value="SNF2-rel_dom"/>
    <property type="match status" value="1"/>
</dbReference>
<dbReference type="InterPro" id="IPR014001">
    <property type="entry name" value="Helicase_ATP-bd"/>
</dbReference>
<dbReference type="GO" id="GO:0016787">
    <property type="term" value="F:hydrolase activity"/>
    <property type="evidence" value="ECO:0007669"/>
    <property type="project" value="UniProtKB-KW"/>
</dbReference>
<dbReference type="STRING" id="1203554.HMPREF1476_00896"/>
<dbReference type="InterPro" id="IPR038718">
    <property type="entry name" value="SNF2-like_sf"/>
</dbReference>
<dbReference type="GO" id="GO:0008270">
    <property type="term" value="F:zinc ion binding"/>
    <property type="evidence" value="ECO:0007669"/>
    <property type="project" value="UniProtKB-KW"/>
</dbReference>
<evidence type="ECO:0000259" key="4">
    <source>
        <dbReference type="PROSITE" id="PS50966"/>
    </source>
</evidence>
<dbReference type="HOGENOM" id="CLU_000315_21_8_4"/>
<dbReference type="Proteomes" id="UP000014400">
    <property type="component" value="Unassembled WGS sequence"/>
</dbReference>
<dbReference type="InterPro" id="IPR022138">
    <property type="entry name" value="DUF3670"/>
</dbReference>
<comment type="caution">
    <text evidence="7">The sequence shown here is derived from an EMBL/GenBank/DDBJ whole genome shotgun (WGS) entry which is preliminary data.</text>
</comment>
<dbReference type="PROSITE" id="PS50966">
    <property type="entry name" value="ZF_SWIM"/>
    <property type="match status" value="1"/>
</dbReference>
<keyword evidence="2" id="KW-0862">Zinc</keyword>
<keyword evidence="1" id="KW-0378">Hydrolase</keyword>
<dbReference type="eggNOG" id="COG4279">
    <property type="taxonomic scope" value="Bacteria"/>
</dbReference>
<dbReference type="eggNOG" id="COG0553">
    <property type="taxonomic scope" value="Bacteria"/>
</dbReference>
<keyword evidence="8" id="KW-1185">Reference proteome</keyword>
<feature type="domain" description="SWIM-type" evidence="4">
    <location>
        <begin position="113"/>
        <end position="149"/>
    </location>
</feature>
<dbReference type="PANTHER" id="PTHR10799">
    <property type="entry name" value="SNF2/RAD54 HELICASE FAMILY"/>
    <property type="match status" value="1"/>
</dbReference>
<evidence type="ECO:0000313" key="7">
    <source>
        <dbReference type="EMBL" id="EPE00167.1"/>
    </source>
</evidence>
<dbReference type="PATRIC" id="fig|1203554.3.peg.915"/>
<feature type="domain" description="Helicase ATP-binding" evidence="5">
    <location>
        <begin position="890"/>
        <end position="1050"/>
    </location>
</feature>
<evidence type="ECO:0000256" key="1">
    <source>
        <dbReference type="ARBA" id="ARBA00022801"/>
    </source>
</evidence>
<evidence type="ECO:0000259" key="5">
    <source>
        <dbReference type="PROSITE" id="PS51192"/>
    </source>
</evidence>
<dbReference type="PROSITE" id="PS51194">
    <property type="entry name" value="HELICASE_CTER"/>
    <property type="match status" value="1"/>
</dbReference>
<dbReference type="CDD" id="cd18793">
    <property type="entry name" value="SF2_C_SNF"/>
    <property type="match status" value="1"/>
</dbReference>
<proteinExistence type="predicted"/>
<dbReference type="GO" id="GO:0005524">
    <property type="term" value="F:ATP binding"/>
    <property type="evidence" value="ECO:0007669"/>
    <property type="project" value="InterPro"/>
</dbReference>
<dbReference type="InterPro" id="IPR000330">
    <property type="entry name" value="SNF2_N"/>
</dbReference>
<dbReference type="Gene3D" id="3.40.50.10810">
    <property type="entry name" value="Tandem AAA-ATPase domain"/>
    <property type="match status" value="1"/>
</dbReference>
<keyword evidence="2" id="KW-0863">Zinc-finger</keyword>
<reference evidence="7 8" key="1">
    <citation type="submission" date="2013-04" db="EMBL/GenBank/DDBJ databases">
        <title>The Genome Sequence of Sutterella wadsworthensis HGA0223.</title>
        <authorList>
            <consortium name="The Broad Institute Genomics Platform"/>
            <person name="Earl A."/>
            <person name="Ward D."/>
            <person name="Feldgarden M."/>
            <person name="Gevers D."/>
            <person name="Schmidt T.M."/>
            <person name="Dover J."/>
            <person name="Dai D."/>
            <person name="Walker B."/>
            <person name="Young S."/>
            <person name="Zeng Q."/>
            <person name="Gargeya S."/>
            <person name="Fitzgerald M."/>
            <person name="Haas B."/>
            <person name="Abouelleil A."/>
            <person name="Allen A.W."/>
            <person name="Alvarado L."/>
            <person name="Arachchi H.M."/>
            <person name="Berlin A.M."/>
            <person name="Chapman S.B."/>
            <person name="Gainer-Dewar J."/>
            <person name="Goldberg J."/>
            <person name="Griggs A."/>
            <person name="Gujja S."/>
            <person name="Hansen M."/>
            <person name="Howarth C."/>
            <person name="Imamovic A."/>
            <person name="Ireland A."/>
            <person name="Larimer J."/>
            <person name="McCowan C."/>
            <person name="Murphy C."/>
            <person name="Pearson M."/>
            <person name="Poon T.W."/>
            <person name="Priest M."/>
            <person name="Roberts A."/>
            <person name="Saif S."/>
            <person name="Shea T."/>
            <person name="Sisk P."/>
            <person name="Sykes S."/>
            <person name="Wortman J."/>
            <person name="Nusbaum C."/>
            <person name="Birren B."/>
        </authorList>
    </citation>
    <scope>NUCLEOTIDE SEQUENCE [LARGE SCALE GENOMIC DNA]</scope>
    <source>
        <strain evidence="7 8">HGA0223</strain>
    </source>
</reference>
<dbReference type="GO" id="GO:0004386">
    <property type="term" value="F:helicase activity"/>
    <property type="evidence" value="ECO:0007669"/>
    <property type="project" value="UniProtKB-KW"/>
</dbReference>
<feature type="region of interest" description="Disordered" evidence="3">
    <location>
        <begin position="204"/>
        <end position="223"/>
    </location>
</feature>
<evidence type="ECO:0000256" key="2">
    <source>
        <dbReference type="PROSITE-ProRule" id="PRU00325"/>
    </source>
</evidence>
<dbReference type="InterPro" id="IPR049730">
    <property type="entry name" value="SNF2/RAD54-like_C"/>
</dbReference>
<organism evidence="7 8">
    <name type="scientific">Sutterella wadsworthensis HGA0223</name>
    <dbReference type="NCBI Taxonomy" id="1203554"/>
    <lineage>
        <taxon>Bacteria</taxon>
        <taxon>Pseudomonadati</taxon>
        <taxon>Pseudomonadota</taxon>
        <taxon>Betaproteobacteria</taxon>
        <taxon>Burkholderiales</taxon>
        <taxon>Sutterellaceae</taxon>
        <taxon>Sutterella</taxon>
    </lineage>
</organism>
<evidence type="ECO:0000259" key="6">
    <source>
        <dbReference type="PROSITE" id="PS51194"/>
    </source>
</evidence>
<dbReference type="Pfam" id="PF00271">
    <property type="entry name" value="Helicase_C"/>
    <property type="match status" value="1"/>
</dbReference>
<protein>
    <submittedName>
        <fullName evidence="7">Uncharacterized protein</fullName>
    </submittedName>
</protein>